<dbReference type="Gene3D" id="3.30.70.960">
    <property type="entry name" value="SEA domain"/>
    <property type="match status" value="1"/>
</dbReference>
<keyword evidence="1" id="KW-0217">Developmental protein</keyword>
<feature type="non-terminal residue" evidence="6">
    <location>
        <position position="272"/>
    </location>
</feature>
<dbReference type="GO" id="GO:0042813">
    <property type="term" value="F:Wnt receptor activity"/>
    <property type="evidence" value="ECO:0007669"/>
    <property type="project" value="TreeGrafter"/>
</dbReference>
<gene>
    <name evidence="6" type="ORF">CALMAC_LOCUS1617</name>
</gene>
<organism evidence="6 7">
    <name type="scientific">Callosobruchus maculatus</name>
    <name type="common">Southern cowpea weevil</name>
    <name type="synonym">Pulse bruchid</name>
    <dbReference type="NCBI Taxonomy" id="64391"/>
    <lineage>
        <taxon>Eukaryota</taxon>
        <taxon>Metazoa</taxon>
        <taxon>Ecdysozoa</taxon>
        <taxon>Arthropoda</taxon>
        <taxon>Hexapoda</taxon>
        <taxon>Insecta</taxon>
        <taxon>Pterygota</taxon>
        <taxon>Neoptera</taxon>
        <taxon>Endopterygota</taxon>
        <taxon>Coleoptera</taxon>
        <taxon>Polyphaga</taxon>
        <taxon>Cucujiformia</taxon>
        <taxon>Chrysomeloidea</taxon>
        <taxon>Chrysomelidae</taxon>
        <taxon>Bruchinae</taxon>
        <taxon>Bruchini</taxon>
        <taxon>Callosobruchus</taxon>
    </lineage>
</organism>
<dbReference type="GO" id="GO:0017147">
    <property type="term" value="F:Wnt-protein binding"/>
    <property type="evidence" value="ECO:0007669"/>
    <property type="project" value="TreeGrafter"/>
</dbReference>
<evidence type="ECO:0000256" key="1">
    <source>
        <dbReference type="ARBA" id="ARBA00022473"/>
    </source>
</evidence>
<dbReference type="InterPro" id="IPR036790">
    <property type="entry name" value="Frizzled_dom_sf"/>
</dbReference>
<keyword evidence="7" id="KW-1185">Reference proteome</keyword>
<evidence type="ECO:0000259" key="4">
    <source>
        <dbReference type="PROSITE" id="PS50024"/>
    </source>
</evidence>
<dbReference type="SUPFAM" id="SSF82671">
    <property type="entry name" value="SEA domain"/>
    <property type="match status" value="1"/>
</dbReference>
<dbReference type="InterPro" id="IPR000082">
    <property type="entry name" value="SEA_dom"/>
</dbReference>
<dbReference type="EMBL" id="CAACVG010001887">
    <property type="protein sequence ID" value="VEN35817.1"/>
    <property type="molecule type" value="Genomic_DNA"/>
</dbReference>
<feature type="disulfide bond" evidence="3">
    <location>
        <begin position="164"/>
        <end position="210"/>
    </location>
</feature>
<feature type="domain" description="SEA" evidence="4">
    <location>
        <begin position="10"/>
        <end position="131"/>
    </location>
</feature>
<dbReference type="Pfam" id="PF01392">
    <property type="entry name" value="Fz"/>
    <property type="match status" value="1"/>
</dbReference>
<comment type="caution">
    <text evidence="3">Lacks conserved residue(s) required for the propagation of feature annotation.</text>
</comment>
<dbReference type="Proteomes" id="UP000410492">
    <property type="component" value="Unassembled WGS sequence"/>
</dbReference>
<dbReference type="OrthoDB" id="5985572at2759"/>
<dbReference type="PROSITE" id="PS50038">
    <property type="entry name" value="FZ"/>
    <property type="match status" value="1"/>
</dbReference>
<name>A0A653BJN4_CALMS</name>
<dbReference type="CDD" id="cd07066">
    <property type="entry name" value="CRD_FZ"/>
    <property type="match status" value="1"/>
</dbReference>
<evidence type="ECO:0000259" key="5">
    <source>
        <dbReference type="PROSITE" id="PS50038"/>
    </source>
</evidence>
<feature type="non-terminal residue" evidence="6">
    <location>
        <position position="1"/>
    </location>
</feature>
<dbReference type="PANTHER" id="PTHR11309">
    <property type="entry name" value="FRIZZLED"/>
    <property type="match status" value="1"/>
</dbReference>
<dbReference type="GO" id="GO:0005886">
    <property type="term" value="C:plasma membrane"/>
    <property type="evidence" value="ECO:0007669"/>
    <property type="project" value="TreeGrafter"/>
</dbReference>
<proteinExistence type="predicted"/>
<accession>A0A653BJN4</accession>
<dbReference type="SUPFAM" id="SSF63501">
    <property type="entry name" value="Frizzled cysteine-rich domain"/>
    <property type="match status" value="1"/>
</dbReference>
<evidence type="ECO:0000256" key="2">
    <source>
        <dbReference type="ARBA" id="ARBA00023157"/>
    </source>
</evidence>
<keyword evidence="2 3" id="KW-1015">Disulfide bond</keyword>
<sequence>DTFFLPQKLEEQIFRATFRVVEGDKFSLDLADPSTNNFKNRSRDYRERINSLFRRSPVRHGYIGTEVLALDGTEGKDVIVHFNIHIDPTYVNIRAGDLESILAKEISLKESLFFRNLTIDVKSLVVKPSHVLPQPITSTEAATSPVTEKPEPPRVCSPLRFEYCNRMGYNVTTYPNIFKHRSIEDVLENSIPFRELVDAECYRHAYDFVCRVLQPSCRKGEKEDEMVLPCRGFCREFMTGCGGRMNENIKTFLDCSRFPEYGQGANCITKPG</sequence>
<dbReference type="SMART" id="SM00063">
    <property type="entry name" value="FRI"/>
    <property type="match status" value="1"/>
</dbReference>
<evidence type="ECO:0000313" key="7">
    <source>
        <dbReference type="Proteomes" id="UP000410492"/>
    </source>
</evidence>
<dbReference type="InterPro" id="IPR020067">
    <property type="entry name" value="Frizzled_dom"/>
</dbReference>
<feature type="domain" description="FZ" evidence="5">
    <location>
        <begin position="151"/>
        <end position="270"/>
    </location>
</feature>
<dbReference type="InterPro" id="IPR015526">
    <property type="entry name" value="Frizzled/SFRP"/>
</dbReference>
<dbReference type="AlphaFoldDB" id="A0A653BJN4"/>
<dbReference type="Gene3D" id="1.10.2000.10">
    <property type="entry name" value="Frizzled cysteine-rich domain"/>
    <property type="match status" value="1"/>
</dbReference>
<dbReference type="InterPro" id="IPR036364">
    <property type="entry name" value="SEA_dom_sf"/>
</dbReference>
<dbReference type="GO" id="GO:0035567">
    <property type="term" value="P:non-canonical Wnt signaling pathway"/>
    <property type="evidence" value="ECO:0007669"/>
    <property type="project" value="TreeGrafter"/>
</dbReference>
<dbReference type="Pfam" id="PF01390">
    <property type="entry name" value="SEA"/>
    <property type="match status" value="1"/>
</dbReference>
<dbReference type="PROSITE" id="PS50024">
    <property type="entry name" value="SEA"/>
    <property type="match status" value="1"/>
</dbReference>
<reference evidence="6 7" key="1">
    <citation type="submission" date="2019-01" db="EMBL/GenBank/DDBJ databases">
        <authorList>
            <person name="Sayadi A."/>
        </authorList>
    </citation>
    <scope>NUCLEOTIDE SEQUENCE [LARGE SCALE GENOMIC DNA]</scope>
</reference>
<protein>
    <submittedName>
        <fullName evidence="6">Uncharacterized protein</fullName>
    </submittedName>
</protein>
<dbReference type="GO" id="GO:0060070">
    <property type="term" value="P:canonical Wnt signaling pathway"/>
    <property type="evidence" value="ECO:0007669"/>
    <property type="project" value="TreeGrafter"/>
</dbReference>
<evidence type="ECO:0000256" key="3">
    <source>
        <dbReference type="PROSITE-ProRule" id="PRU00090"/>
    </source>
</evidence>
<evidence type="ECO:0000313" key="6">
    <source>
        <dbReference type="EMBL" id="VEN35817.1"/>
    </source>
</evidence>
<feature type="disulfide bond" evidence="3">
    <location>
        <begin position="156"/>
        <end position="217"/>
    </location>
</feature>